<dbReference type="AlphaFoldDB" id="A0A5B7FQM2"/>
<evidence type="ECO:0000313" key="2">
    <source>
        <dbReference type="Proteomes" id="UP000324222"/>
    </source>
</evidence>
<reference evidence="1 2" key="1">
    <citation type="submission" date="2019-05" db="EMBL/GenBank/DDBJ databases">
        <title>Another draft genome of Portunus trituberculatus and its Hox gene families provides insights of decapod evolution.</title>
        <authorList>
            <person name="Jeong J.-H."/>
            <person name="Song I."/>
            <person name="Kim S."/>
            <person name="Choi T."/>
            <person name="Kim D."/>
            <person name="Ryu S."/>
            <person name="Kim W."/>
        </authorList>
    </citation>
    <scope>NUCLEOTIDE SEQUENCE [LARGE SCALE GENOMIC DNA]</scope>
    <source>
        <tissue evidence="1">Muscle</tissue>
    </source>
</reference>
<comment type="caution">
    <text evidence="1">The sequence shown here is derived from an EMBL/GenBank/DDBJ whole genome shotgun (WGS) entry which is preliminary data.</text>
</comment>
<keyword evidence="1" id="KW-0808">Transferase</keyword>
<dbReference type="OrthoDB" id="406981at2759"/>
<sequence length="86" mass="9862">MAMKNFDTETIKRIEELNSLDIELYNYAVKLLQQRFKKLSAQDKHFHEHFHNMGGLDLPLFLHPNPPTLPNKLGGLWGIGVFGGET</sequence>
<name>A0A5B7FQM2_PORTR</name>
<dbReference type="GO" id="GO:0016740">
    <property type="term" value="F:transferase activity"/>
    <property type="evidence" value="ECO:0007669"/>
    <property type="project" value="UniProtKB-KW"/>
</dbReference>
<dbReference type="EMBL" id="VSRR010007312">
    <property type="protein sequence ID" value="MPC46654.1"/>
    <property type="molecule type" value="Genomic_DNA"/>
</dbReference>
<gene>
    <name evidence="1" type="primary">HS6ST1</name>
    <name evidence="1" type="ORF">E2C01_040379</name>
</gene>
<organism evidence="1 2">
    <name type="scientific">Portunus trituberculatus</name>
    <name type="common">Swimming crab</name>
    <name type="synonym">Neptunus trituberculatus</name>
    <dbReference type="NCBI Taxonomy" id="210409"/>
    <lineage>
        <taxon>Eukaryota</taxon>
        <taxon>Metazoa</taxon>
        <taxon>Ecdysozoa</taxon>
        <taxon>Arthropoda</taxon>
        <taxon>Crustacea</taxon>
        <taxon>Multicrustacea</taxon>
        <taxon>Malacostraca</taxon>
        <taxon>Eumalacostraca</taxon>
        <taxon>Eucarida</taxon>
        <taxon>Decapoda</taxon>
        <taxon>Pleocyemata</taxon>
        <taxon>Brachyura</taxon>
        <taxon>Eubrachyura</taxon>
        <taxon>Portunoidea</taxon>
        <taxon>Portunidae</taxon>
        <taxon>Portuninae</taxon>
        <taxon>Portunus</taxon>
    </lineage>
</organism>
<evidence type="ECO:0000313" key="1">
    <source>
        <dbReference type="EMBL" id="MPC46654.1"/>
    </source>
</evidence>
<accession>A0A5B7FQM2</accession>
<proteinExistence type="predicted"/>
<dbReference type="InterPro" id="IPR027417">
    <property type="entry name" value="P-loop_NTPase"/>
</dbReference>
<dbReference type="Proteomes" id="UP000324222">
    <property type="component" value="Unassembled WGS sequence"/>
</dbReference>
<dbReference type="Gene3D" id="3.40.50.300">
    <property type="entry name" value="P-loop containing nucleotide triphosphate hydrolases"/>
    <property type="match status" value="1"/>
</dbReference>
<keyword evidence="2" id="KW-1185">Reference proteome</keyword>
<protein>
    <submittedName>
        <fullName evidence="1">Heparan-sulfate 6-O-sulfotransferase 1</fullName>
    </submittedName>
</protein>